<reference evidence="2" key="2">
    <citation type="submission" date="2020-07" db="EMBL/GenBank/DDBJ databases">
        <authorList>
            <person name="Vera ALvarez R."/>
            <person name="Arias-Moreno D.M."/>
            <person name="Jimenez-Jacinto V."/>
            <person name="Jimenez-Bremont J.F."/>
            <person name="Swaminathan K."/>
            <person name="Moose S.P."/>
            <person name="Guerrero-Gonzalez M.L."/>
            <person name="Marino-Ramirez L."/>
            <person name="Landsman D."/>
            <person name="Rodriguez-Kessler M."/>
            <person name="Delgado-Sanchez P."/>
        </authorList>
    </citation>
    <scope>NUCLEOTIDE SEQUENCE</scope>
    <source>
        <tissue evidence="2">Cladode</tissue>
    </source>
</reference>
<protein>
    <submittedName>
        <fullName evidence="2">Uncharacterized protein</fullName>
    </submittedName>
</protein>
<name>A0A7C9ETJ3_OPUST</name>
<organism evidence="2">
    <name type="scientific">Opuntia streptacantha</name>
    <name type="common">Prickly pear cactus</name>
    <name type="synonym">Opuntia cardona</name>
    <dbReference type="NCBI Taxonomy" id="393608"/>
    <lineage>
        <taxon>Eukaryota</taxon>
        <taxon>Viridiplantae</taxon>
        <taxon>Streptophyta</taxon>
        <taxon>Embryophyta</taxon>
        <taxon>Tracheophyta</taxon>
        <taxon>Spermatophyta</taxon>
        <taxon>Magnoliopsida</taxon>
        <taxon>eudicotyledons</taxon>
        <taxon>Gunneridae</taxon>
        <taxon>Pentapetalae</taxon>
        <taxon>Caryophyllales</taxon>
        <taxon>Cactineae</taxon>
        <taxon>Cactaceae</taxon>
        <taxon>Opuntioideae</taxon>
        <taxon>Opuntia</taxon>
    </lineage>
</organism>
<keyword evidence="1" id="KW-0812">Transmembrane</keyword>
<keyword evidence="1" id="KW-1133">Transmembrane helix</keyword>
<evidence type="ECO:0000256" key="1">
    <source>
        <dbReference type="SAM" id="Phobius"/>
    </source>
</evidence>
<dbReference type="EMBL" id="GISG01262882">
    <property type="protein sequence ID" value="MBA4674506.1"/>
    <property type="molecule type" value="Transcribed_RNA"/>
</dbReference>
<feature type="transmembrane region" description="Helical" evidence="1">
    <location>
        <begin position="14"/>
        <end position="33"/>
    </location>
</feature>
<accession>A0A7C9ETJ3</accession>
<sequence length="99" mass="11366">MLVITLLDGRFCTFLSFVCLIVLFVIFQVGAFGKTRENSRRDQSRREVWNYFERAKVGSLDDQMGILMNSKYVIQKLLSKVQGNFGTSLGSTCLYLLRN</sequence>
<keyword evidence="1" id="KW-0472">Membrane</keyword>
<evidence type="ECO:0000313" key="2">
    <source>
        <dbReference type="EMBL" id="MBA4674506.1"/>
    </source>
</evidence>
<proteinExistence type="predicted"/>
<reference evidence="2" key="1">
    <citation type="journal article" date="2013" name="J. Plant Res.">
        <title>Effect of fungi and light on seed germination of three Opuntia species from semiarid lands of central Mexico.</title>
        <authorList>
            <person name="Delgado-Sanchez P."/>
            <person name="Jimenez-Bremont J.F."/>
            <person name="Guerrero-Gonzalez Mde L."/>
            <person name="Flores J."/>
        </authorList>
    </citation>
    <scope>NUCLEOTIDE SEQUENCE</scope>
    <source>
        <tissue evidence="2">Cladode</tissue>
    </source>
</reference>
<dbReference type="AlphaFoldDB" id="A0A7C9ETJ3"/>